<keyword evidence="1" id="KW-0812">Transmembrane</keyword>
<dbReference type="Pfam" id="PF00092">
    <property type="entry name" value="VWA"/>
    <property type="match status" value="1"/>
</dbReference>
<dbReference type="SUPFAM" id="SSF53300">
    <property type="entry name" value="vWA-like"/>
    <property type="match status" value="1"/>
</dbReference>
<dbReference type="SMART" id="SM00327">
    <property type="entry name" value="VWA"/>
    <property type="match status" value="1"/>
</dbReference>
<feature type="domain" description="VWFA" evidence="2">
    <location>
        <begin position="107"/>
        <end position="299"/>
    </location>
</feature>
<dbReference type="EMBL" id="JRWP01000004">
    <property type="protein sequence ID" value="KGY10379.1"/>
    <property type="molecule type" value="Genomic_DNA"/>
</dbReference>
<dbReference type="CDD" id="cd01467">
    <property type="entry name" value="vWA_BatA_type"/>
    <property type="match status" value="1"/>
</dbReference>
<dbReference type="InterPro" id="IPR033881">
    <property type="entry name" value="vWA_BatA_type"/>
</dbReference>
<feature type="transmembrane region" description="Helical" evidence="1">
    <location>
        <begin position="318"/>
        <end position="339"/>
    </location>
</feature>
<dbReference type="PANTHER" id="PTHR22550:SF18">
    <property type="entry name" value="VWFA DOMAIN-CONTAINING PROTEIN"/>
    <property type="match status" value="1"/>
</dbReference>
<dbReference type="Gene3D" id="3.40.50.410">
    <property type="entry name" value="von Willebrand factor, type A domain"/>
    <property type="match status" value="1"/>
</dbReference>
<feature type="transmembrane region" description="Helical" evidence="1">
    <location>
        <begin position="20"/>
        <end position="38"/>
    </location>
</feature>
<organism evidence="3 4">
    <name type="scientific">Photobacterium sp. (strain ATCC 43367)</name>
    <dbReference type="NCBI Taxonomy" id="379097"/>
    <lineage>
        <taxon>Bacteria</taxon>
        <taxon>Pseudomonadati</taxon>
        <taxon>Pseudomonadota</taxon>
        <taxon>Gammaproteobacteria</taxon>
        <taxon>Vibrionales</taxon>
        <taxon>Vibrionaceae</taxon>
        <taxon>Vibrio</taxon>
        <taxon>Vibrio oreintalis group</taxon>
    </lineage>
</organism>
<dbReference type="RefSeq" id="WP_038188811.1">
    <property type="nucleotide sequence ID" value="NZ_JRWP01000004.1"/>
</dbReference>
<gene>
    <name evidence="3" type="ORF">NM06_05595</name>
</gene>
<dbReference type="AlphaFoldDB" id="A0A0A5I3N6"/>
<evidence type="ECO:0000313" key="4">
    <source>
        <dbReference type="Proteomes" id="UP000030451"/>
    </source>
</evidence>
<comment type="caution">
    <text evidence="3">The sequence shown here is derived from an EMBL/GenBank/DDBJ whole genome shotgun (WGS) entry which is preliminary data.</text>
</comment>
<evidence type="ECO:0000259" key="2">
    <source>
        <dbReference type="PROSITE" id="PS50234"/>
    </source>
</evidence>
<proteinExistence type="predicted"/>
<reference evidence="3 4" key="1">
    <citation type="submission" date="2014-10" db="EMBL/GenBank/DDBJ databases">
        <title>Genome sequencing of Vibrio sinaloensis T08.</title>
        <authorList>
            <person name="Chan K.-G."/>
            <person name="Mohamad N.I."/>
        </authorList>
    </citation>
    <scope>NUCLEOTIDE SEQUENCE [LARGE SCALE GENOMIC DNA]</scope>
    <source>
        <strain evidence="3 4">T08</strain>
    </source>
</reference>
<dbReference type="PANTHER" id="PTHR22550">
    <property type="entry name" value="SPORE GERMINATION PROTEIN"/>
    <property type="match status" value="1"/>
</dbReference>
<dbReference type="InterPro" id="IPR050768">
    <property type="entry name" value="UPF0353/GerABKA_families"/>
</dbReference>
<sequence>MVDLLASWLGMSSFEFEHPLWFIILPLPLVVYFLVPAYRTKQMAIKVPFFSQLVDAIGETPSEGASQLTPSWWQRATLIISWLLVVTAIAKPTVLGEPQVRESLGRDVMVVVDLSGSMAEQDFTSKTGEKITRLDAAKEVLSDFAKTRKGDRLGLILFGDAAFVQTPLTPDQKVWLELLNQTDVAMAGQSTHLGDAIGLAIKVFEQSEKSRTDVEESKEKVAIVLTDGNDTGSFVEPIDAAKVAKAKDVRIHVIAMGDPQTVGETALDMNTIKRIAKESGGEAFEALNRDELAKAYDEIGKLEPQLYESTTYRPKQSLHHYLMTLVVVIHFVVLTLATFKRRRLSVTSGASTQAENGKGERHV</sequence>
<dbReference type="PROSITE" id="PS50234">
    <property type="entry name" value="VWFA"/>
    <property type="match status" value="1"/>
</dbReference>
<evidence type="ECO:0000256" key="1">
    <source>
        <dbReference type="SAM" id="Phobius"/>
    </source>
</evidence>
<evidence type="ECO:0000313" key="3">
    <source>
        <dbReference type="EMBL" id="KGY10379.1"/>
    </source>
</evidence>
<dbReference type="Proteomes" id="UP000030451">
    <property type="component" value="Unassembled WGS sequence"/>
</dbReference>
<name>A0A0A5I3N6_PHOS4</name>
<dbReference type="InterPro" id="IPR002035">
    <property type="entry name" value="VWF_A"/>
</dbReference>
<keyword evidence="1" id="KW-1133">Transmembrane helix</keyword>
<dbReference type="OrthoDB" id="6206554at2"/>
<dbReference type="InterPro" id="IPR036465">
    <property type="entry name" value="vWFA_dom_sf"/>
</dbReference>
<accession>A0A0A5I3N6</accession>
<keyword evidence="1" id="KW-0472">Membrane</keyword>
<protein>
    <submittedName>
        <fullName evidence="3">Aerotolerance regulator BatA</fullName>
    </submittedName>
</protein>